<keyword evidence="14" id="KW-0961">Cell wall biogenesis/degradation</keyword>
<dbReference type="AlphaFoldDB" id="A0A1I2C2X5"/>
<keyword evidence="8" id="KW-0808">Transferase</keyword>
<sequence length="693" mass="77382">MNTALRKKKPYPKRIGTWRLFFRAVLTLGIFLASGALLVMGGAKVLPAPPIEVNQTTVFYGADHSIIGEHQNGKKRYWSELDEISPHLINAMIAIEDREFFEHTGFDFPRIASALAANIRTGTKSQGASTITQQYARNLFLSHEKTWARKVEEALYALRLEAHYDKEDILEGYLNTIYFGHGAYGIEAASRLYFDKPASDLSLSEASLLAGVPKGPSYYSPFSYPERAQERQSLILQAMETTGVITENEKVEAENAPLLLERPGQLADDRIGPYFQDVIERQLDEKYGLDPAVIEQGGLHIYTTLDPELQEKAERWVKQEIPKESELQGALVAMDPNSGEVRALVGGKNYEESTFNRATEAARPPGSALKPFLYYAALEDGFTPLTSFRSEPSEFETGENGEIYSPGNYAELYANDFINMEEALAVSDNIFAVKTHLYLGPEALVETTERAGITSDFSPIPSLALGTQNVRILDLTAGYSAIANGGYQVEPRFIQKITDAEGNVLVETEQEKKQVFDAKKTYVLTNMMQRVFDTSLNSYTSATGHSIAHLVNRPLAGKSGSTTYDSWMAGFAPQLVTGVWVGYDDNRELNHAQEGQISKRIWANFMREGLSEELKLAFPPPEGVVKVEIDPETGFLASEECGPARTVAFEKGTEPRRSCSGKMNEEKAEENNKEEELEKKEERFFDRLKKWLE</sequence>
<comment type="similarity">
    <text evidence="2">In the C-terminal section; belongs to the transpeptidase family.</text>
</comment>
<comment type="similarity">
    <text evidence="3">In the N-terminal section; belongs to the glycosyltransferase 51 family.</text>
</comment>
<dbReference type="InterPro" id="IPR012338">
    <property type="entry name" value="Beta-lactam/transpept-like"/>
</dbReference>
<evidence type="ECO:0000256" key="14">
    <source>
        <dbReference type="ARBA" id="ARBA00023316"/>
    </source>
</evidence>
<feature type="compositionally biased region" description="Basic and acidic residues" evidence="17">
    <location>
        <begin position="651"/>
        <end position="678"/>
    </location>
</feature>
<evidence type="ECO:0000256" key="12">
    <source>
        <dbReference type="ARBA" id="ARBA00023136"/>
    </source>
</evidence>
<keyword evidence="12" id="KW-0472">Membrane</keyword>
<dbReference type="Gene3D" id="1.10.3810.10">
    <property type="entry name" value="Biosynthetic peptidoglycan transglycosylase-like"/>
    <property type="match status" value="1"/>
</dbReference>
<dbReference type="FunFam" id="1.10.3810.10:FF:000001">
    <property type="entry name" value="Penicillin-binding protein 1A"/>
    <property type="match status" value="1"/>
</dbReference>
<evidence type="ECO:0000256" key="13">
    <source>
        <dbReference type="ARBA" id="ARBA00023268"/>
    </source>
</evidence>
<dbReference type="OrthoDB" id="9766909at2"/>
<evidence type="ECO:0000256" key="5">
    <source>
        <dbReference type="ARBA" id="ARBA00022645"/>
    </source>
</evidence>
<dbReference type="GO" id="GO:0008658">
    <property type="term" value="F:penicillin binding"/>
    <property type="evidence" value="ECO:0007669"/>
    <property type="project" value="InterPro"/>
</dbReference>
<dbReference type="SUPFAM" id="SSF53955">
    <property type="entry name" value="Lysozyme-like"/>
    <property type="match status" value="1"/>
</dbReference>
<dbReference type="GO" id="GO:0005886">
    <property type="term" value="C:plasma membrane"/>
    <property type="evidence" value="ECO:0007669"/>
    <property type="project" value="UniProtKB-SubCell"/>
</dbReference>
<evidence type="ECO:0000256" key="10">
    <source>
        <dbReference type="ARBA" id="ARBA00022960"/>
    </source>
</evidence>
<evidence type="ECO:0000256" key="3">
    <source>
        <dbReference type="ARBA" id="ARBA00007739"/>
    </source>
</evidence>
<keyword evidence="7" id="KW-0328">Glycosyltransferase</keyword>
<feature type="domain" description="Glycosyl transferase family 51" evidence="19">
    <location>
        <begin position="66"/>
        <end position="239"/>
    </location>
</feature>
<keyword evidence="11" id="KW-0573">Peptidoglycan synthesis</keyword>
<evidence type="ECO:0000256" key="15">
    <source>
        <dbReference type="ARBA" id="ARBA00034000"/>
    </source>
</evidence>
<evidence type="ECO:0000313" key="20">
    <source>
        <dbReference type="EMBL" id="SFE62585.1"/>
    </source>
</evidence>
<evidence type="ECO:0000256" key="17">
    <source>
        <dbReference type="SAM" id="MobiDB-lite"/>
    </source>
</evidence>
<keyword evidence="4" id="KW-1003">Cell membrane</keyword>
<dbReference type="GO" id="GO:0008360">
    <property type="term" value="P:regulation of cell shape"/>
    <property type="evidence" value="ECO:0007669"/>
    <property type="project" value="UniProtKB-KW"/>
</dbReference>
<dbReference type="GO" id="GO:0008955">
    <property type="term" value="F:peptidoglycan glycosyltransferase activity"/>
    <property type="evidence" value="ECO:0007669"/>
    <property type="project" value="UniProtKB-EC"/>
</dbReference>
<evidence type="ECO:0000256" key="1">
    <source>
        <dbReference type="ARBA" id="ARBA00004236"/>
    </source>
</evidence>
<organism evidence="20 21">
    <name type="scientific">Alteribacillus iranensis</name>
    <dbReference type="NCBI Taxonomy" id="930128"/>
    <lineage>
        <taxon>Bacteria</taxon>
        <taxon>Bacillati</taxon>
        <taxon>Bacillota</taxon>
        <taxon>Bacilli</taxon>
        <taxon>Bacillales</taxon>
        <taxon>Bacillaceae</taxon>
        <taxon>Alteribacillus</taxon>
    </lineage>
</organism>
<dbReference type="GO" id="GO:0030288">
    <property type="term" value="C:outer membrane-bounded periplasmic space"/>
    <property type="evidence" value="ECO:0007669"/>
    <property type="project" value="TreeGrafter"/>
</dbReference>
<dbReference type="InterPro" id="IPR050396">
    <property type="entry name" value="Glycosyltr_51/Transpeptidase"/>
</dbReference>
<keyword evidence="5" id="KW-0121">Carboxypeptidase</keyword>
<dbReference type="EMBL" id="FONT01000002">
    <property type="protein sequence ID" value="SFE62585.1"/>
    <property type="molecule type" value="Genomic_DNA"/>
</dbReference>
<keyword evidence="6" id="KW-0645">Protease</keyword>
<dbReference type="PANTHER" id="PTHR32282">
    <property type="entry name" value="BINDING PROTEIN TRANSPEPTIDASE, PUTATIVE-RELATED"/>
    <property type="match status" value="1"/>
</dbReference>
<dbReference type="Gene3D" id="3.40.710.10">
    <property type="entry name" value="DD-peptidase/beta-lactamase superfamily"/>
    <property type="match status" value="1"/>
</dbReference>
<name>A0A1I2C2X5_9BACI</name>
<dbReference type="RefSeq" id="WP_091659532.1">
    <property type="nucleotide sequence ID" value="NZ_FONT01000002.1"/>
</dbReference>
<accession>A0A1I2C2X5</accession>
<dbReference type="PANTHER" id="PTHR32282:SF11">
    <property type="entry name" value="PENICILLIN-BINDING PROTEIN 1B"/>
    <property type="match status" value="1"/>
</dbReference>
<comment type="subcellular location">
    <subcellularLocation>
        <location evidence="1">Cell membrane</location>
    </subcellularLocation>
</comment>
<dbReference type="InterPro" id="IPR023346">
    <property type="entry name" value="Lysozyme-like_dom_sf"/>
</dbReference>
<evidence type="ECO:0000256" key="16">
    <source>
        <dbReference type="ARBA" id="ARBA00049902"/>
    </source>
</evidence>
<evidence type="ECO:0000256" key="9">
    <source>
        <dbReference type="ARBA" id="ARBA00022801"/>
    </source>
</evidence>
<evidence type="ECO:0000256" key="2">
    <source>
        <dbReference type="ARBA" id="ARBA00007090"/>
    </source>
</evidence>
<dbReference type="InterPro" id="IPR001264">
    <property type="entry name" value="Glyco_trans_51"/>
</dbReference>
<keyword evidence="9" id="KW-0378">Hydrolase</keyword>
<dbReference type="Pfam" id="PF00905">
    <property type="entry name" value="Transpeptidase"/>
    <property type="match status" value="1"/>
</dbReference>
<proteinExistence type="inferred from homology"/>
<feature type="region of interest" description="Disordered" evidence="17">
    <location>
        <begin position="650"/>
        <end position="678"/>
    </location>
</feature>
<evidence type="ECO:0000256" key="11">
    <source>
        <dbReference type="ARBA" id="ARBA00022984"/>
    </source>
</evidence>
<dbReference type="GO" id="GO:0009252">
    <property type="term" value="P:peptidoglycan biosynthetic process"/>
    <property type="evidence" value="ECO:0007669"/>
    <property type="project" value="UniProtKB-KW"/>
</dbReference>
<evidence type="ECO:0000256" key="6">
    <source>
        <dbReference type="ARBA" id="ARBA00022670"/>
    </source>
</evidence>
<dbReference type="STRING" id="930128.SAMN05192532_102658"/>
<protein>
    <submittedName>
        <fullName evidence="20">Penicillin-binding protein, 1A family</fullName>
    </submittedName>
</protein>
<comment type="catalytic activity">
    <reaction evidence="16">
        <text>[GlcNAc-(1-&gt;4)-Mur2Ac(oyl-L-Ala-gamma-D-Glu-L-Lys-D-Ala-D-Ala)](n)-di-trans,octa-cis-undecaprenyl diphosphate + beta-D-GlcNAc-(1-&gt;4)-Mur2Ac(oyl-L-Ala-gamma-D-Glu-L-Lys-D-Ala-D-Ala)-di-trans,octa-cis-undecaprenyl diphosphate = [GlcNAc-(1-&gt;4)-Mur2Ac(oyl-L-Ala-gamma-D-Glu-L-Lys-D-Ala-D-Ala)](n+1)-di-trans,octa-cis-undecaprenyl diphosphate + di-trans,octa-cis-undecaprenyl diphosphate + H(+)</text>
        <dbReference type="Rhea" id="RHEA:23708"/>
        <dbReference type="Rhea" id="RHEA-COMP:9602"/>
        <dbReference type="Rhea" id="RHEA-COMP:9603"/>
        <dbReference type="ChEBI" id="CHEBI:15378"/>
        <dbReference type="ChEBI" id="CHEBI:58405"/>
        <dbReference type="ChEBI" id="CHEBI:60033"/>
        <dbReference type="ChEBI" id="CHEBI:78435"/>
        <dbReference type="EC" id="2.4.99.28"/>
    </reaction>
</comment>
<evidence type="ECO:0000256" key="7">
    <source>
        <dbReference type="ARBA" id="ARBA00022676"/>
    </source>
</evidence>
<evidence type="ECO:0000313" key="21">
    <source>
        <dbReference type="Proteomes" id="UP000199516"/>
    </source>
</evidence>
<feature type="domain" description="Penicillin-binding protein transpeptidase" evidence="18">
    <location>
        <begin position="329"/>
        <end position="606"/>
    </location>
</feature>
<dbReference type="Pfam" id="PF00912">
    <property type="entry name" value="Transgly"/>
    <property type="match status" value="1"/>
</dbReference>
<dbReference type="Proteomes" id="UP000199516">
    <property type="component" value="Unassembled WGS sequence"/>
</dbReference>
<dbReference type="SUPFAM" id="SSF56601">
    <property type="entry name" value="beta-lactamase/transpeptidase-like"/>
    <property type="match status" value="1"/>
</dbReference>
<dbReference type="GO" id="GO:0009002">
    <property type="term" value="F:serine-type D-Ala-D-Ala carboxypeptidase activity"/>
    <property type="evidence" value="ECO:0007669"/>
    <property type="project" value="UniProtKB-EC"/>
</dbReference>
<reference evidence="20 21" key="1">
    <citation type="submission" date="2016-10" db="EMBL/GenBank/DDBJ databases">
        <authorList>
            <person name="de Groot N.N."/>
        </authorList>
    </citation>
    <scope>NUCLEOTIDE SEQUENCE [LARGE SCALE GENOMIC DNA]</scope>
    <source>
        <strain evidence="20 21">DSM 23995</strain>
    </source>
</reference>
<keyword evidence="21" id="KW-1185">Reference proteome</keyword>
<dbReference type="InterPro" id="IPR001460">
    <property type="entry name" value="PCN-bd_Tpept"/>
</dbReference>
<evidence type="ECO:0000256" key="8">
    <source>
        <dbReference type="ARBA" id="ARBA00022679"/>
    </source>
</evidence>
<dbReference type="GO" id="GO:0071555">
    <property type="term" value="P:cell wall organization"/>
    <property type="evidence" value="ECO:0007669"/>
    <property type="project" value="UniProtKB-KW"/>
</dbReference>
<gene>
    <name evidence="20" type="ORF">SAMN05192532_102658</name>
</gene>
<keyword evidence="10" id="KW-0133">Cell shape</keyword>
<dbReference type="GO" id="GO:0006508">
    <property type="term" value="P:proteolysis"/>
    <property type="evidence" value="ECO:0007669"/>
    <property type="project" value="UniProtKB-KW"/>
</dbReference>
<comment type="catalytic activity">
    <reaction evidence="15">
        <text>Preferential cleavage: (Ac)2-L-Lys-D-Ala-|-D-Ala. Also transpeptidation of peptidyl-alanyl moieties that are N-acyl substituents of D-alanine.</text>
        <dbReference type="EC" id="3.4.16.4"/>
    </reaction>
</comment>
<evidence type="ECO:0000259" key="19">
    <source>
        <dbReference type="Pfam" id="PF00912"/>
    </source>
</evidence>
<dbReference type="NCBIfam" id="TIGR02074">
    <property type="entry name" value="PBP_1a_fam"/>
    <property type="match status" value="1"/>
</dbReference>
<dbReference type="InterPro" id="IPR036950">
    <property type="entry name" value="PBP_transglycosylase"/>
</dbReference>
<keyword evidence="13" id="KW-0511">Multifunctional enzyme</keyword>
<evidence type="ECO:0000259" key="18">
    <source>
        <dbReference type="Pfam" id="PF00905"/>
    </source>
</evidence>
<evidence type="ECO:0000256" key="4">
    <source>
        <dbReference type="ARBA" id="ARBA00022475"/>
    </source>
</evidence>